<evidence type="ECO:0000256" key="1">
    <source>
        <dbReference type="ARBA" id="ARBA00023002"/>
    </source>
</evidence>
<proteinExistence type="predicted"/>
<feature type="domain" description="GFO/IDH/MocA-like oxidoreductase" evidence="2">
    <location>
        <begin position="40"/>
        <end position="157"/>
    </location>
</feature>
<sequence>MLCEKPLGLNAIEVQKMIECAQRCNQLLVEAVWTRWHPRFKRIAEVVASGEIGELSNIESQFTFKSEMTENYRLDPALGGGALLDIGCYQINAWVALTNGAKDLKINTVERKLGPTKIDLTTDVKATINNQIEAHFISSFDFDAPQKLKIDGRSGSIATESGESFSTWREPSSLRVNDRIEQFYSVDAFVEMIQQVSEQVANNSGWVMPLTDSLRVAQILDQIIAS</sequence>
<organism evidence="3">
    <name type="scientific">freshwater metagenome</name>
    <dbReference type="NCBI Taxonomy" id="449393"/>
    <lineage>
        <taxon>unclassified sequences</taxon>
        <taxon>metagenomes</taxon>
        <taxon>ecological metagenomes</taxon>
    </lineage>
</organism>
<protein>
    <submittedName>
        <fullName evidence="3">Unannotated protein</fullName>
    </submittedName>
</protein>
<dbReference type="PANTHER" id="PTHR22604:SF105">
    <property type="entry name" value="TRANS-1,2-DIHYDROBENZENE-1,2-DIOL DEHYDROGENASE"/>
    <property type="match status" value="1"/>
</dbReference>
<dbReference type="Pfam" id="PF22725">
    <property type="entry name" value="GFO_IDH_MocA_C3"/>
    <property type="match status" value="1"/>
</dbReference>
<accession>A0A6J6BXD9</accession>
<dbReference type="SUPFAM" id="SSF55347">
    <property type="entry name" value="Glyceraldehyde-3-phosphate dehydrogenase-like, C-terminal domain"/>
    <property type="match status" value="1"/>
</dbReference>
<dbReference type="Gene3D" id="3.40.50.720">
    <property type="entry name" value="NAD(P)-binding Rossmann-like Domain"/>
    <property type="match status" value="1"/>
</dbReference>
<evidence type="ECO:0000313" key="3">
    <source>
        <dbReference type="EMBL" id="CAB4543387.1"/>
    </source>
</evidence>
<dbReference type="InterPro" id="IPR050984">
    <property type="entry name" value="Gfo/Idh/MocA_domain"/>
</dbReference>
<dbReference type="EMBL" id="CAEZSE010000205">
    <property type="protein sequence ID" value="CAB4543387.1"/>
    <property type="molecule type" value="Genomic_DNA"/>
</dbReference>
<reference evidence="3" key="1">
    <citation type="submission" date="2020-05" db="EMBL/GenBank/DDBJ databases">
        <authorList>
            <person name="Chiriac C."/>
            <person name="Salcher M."/>
            <person name="Ghai R."/>
            <person name="Kavagutti S V."/>
        </authorList>
    </citation>
    <scope>NUCLEOTIDE SEQUENCE</scope>
</reference>
<dbReference type="PANTHER" id="PTHR22604">
    <property type="entry name" value="OXIDOREDUCTASES"/>
    <property type="match status" value="1"/>
</dbReference>
<gene>
    <name evidence="3" type="ORF">UFOPK1353_01061</name>
</gene>
<evidence type="ECO:0000259" key="2">
    <source>
        <dbReference type="Pfam" id="PF22725"/>
    </source>
</evidence>
<dbReference type="Gene3D" id="3.30.360.10">
    <property type="entry name" value="Dihydrodipicolinate Reductase, domain 2"/>
    <property type="match status" value="1"/>
</dbReference>
<name>A0A6J6BXD9_9ZZZZ</name>
<keyword evidence="1" id="KW-0560">Oxidoreductase</keyword>
<dbReference type="GO" id="GO:0016491">
    <property type="term" value="F:oxidoreductase activity"/>
    <property type="evidence" value="ECO:0007669"/>
    <property type="project" value="UniProtKB-KW"/>
</dbReference>
<dbReference type="InterPro" id="IPR055170">
    <property type="entry name" value="GFO_IDH_MocA-like_dom"/>
</dbReference>
<dbReference type="AlphaFoldDB" id="A0A6J6BXD9"/>